<comment type="caution">
    <text evidence="1">The sequence shown here is derived from an EMBL/GenBank/DDBJ whole genome shotgun (WGS) entry which is preliminary data.</text>
</comment>
<organism evidence="1">
    <name type="scientific">marine sediment metagenome</name>
    <dbReference type="NCBI Taxonomy" id="412755"/>
    <lineage>
        <taxon>unclassified sequences</taxon>
        <taxon>metagenomes</taxon>
        <taxon>ecological metagenomes</taxon>
    </lineage>
</organism>
<accession>A0A0F9QLY8</accession>
<gene>
    <name evidence="1" type="ORF">LCGC14_0757770</name>
</gene>
<protein>
    <submittedName>
        <fullName evidence="1">Uncharacterized protein</fullName>
    </submittedName>
</protein>
<evidence type="ECO:0000313" key="1">
    <source>
        <dbReference type="EMBL" id="KKN38012.1"/>
    </source>
</evidence>
<dbReference type="AlphaFoldDB" id="A0A0F9QLY8"/>
<proteinExistence type="predicted"/>
<dbReference type="EMBL" id="LAZR01001857">
    <property type="protein sequence ID" value="KKN38012.1"/>
    <property type="molecule type" value="Genomic_DNA"/>
</dbReference>
<sequence>MVQVDEFLDKTVESLMSITDEYVEWTDQERRHLASRFRIVVGMFGSAKQSRRRAPSL</sequence>
<name>A0A0F9QLY8_9ZZZZ</name>
<reference evidence="1" key="1">
    <citation type="journal article" date="2015" name="Nature">
        <title>Complex archaea that bridge the gap between prokaryotes and eukaryotes.</title>
        <authorList>
            <person name="Spang A."/>
            <person name="Saw J.H."/>
            <person name="Jorgensen S.L."/>
            <person name="Zaremba-Niedzwiedzka K."/>
            <person name="Martijn J."/>
            <person name="Lind A.E."/>
            <person name="van Eijk R."/>
            <person name="Schleper C."/>
            <person name="Guy L."/>
            <person name="Ettema T.J."/>
        </authorList>
    </citation>
    <scope>NUCLEOTIDE SEQUENCE</scope>
</reference>